<dbReference type="KEGG" id="tpz:Tph_c28670"/>
<name>K4LLP8_THEPS</name>
<sequence>MAAHPCRRSDFTGIVTSPLTLMTAAEAKQGVDWAALRVGCLSSEEF</sequence>
<protein>
    <submittedName>
        <fullName evidence="1">Uncharacterized protein</fullName>
    </submittedName>
</protein>
<dbReference type="AlphaFoldDB" id="K4LLP8"/>
<reference evidence="1 2" key="1">
    <citation type="journal article" date="2012" name="BMC Genomics">
        <title>Genome-guided analysis of physiological and morphological traits of the fermentative acetate oxidizer Thermacetogenium phaeum.</title>
        <authorList>
            <person name="Oehler D."/>
            <person name="Poehlein A."/>
            <person name="Leimbach A."/>
            <person name="Muller N."/>
            <person name="Daniel R."/>
            <person name="Gottschalk G."/>
            <person name="Schink B."/>
        </authorList>
    </citation>
    <scope>NUCLEOTIDE SEQUENCE [LARGE SCALE GENOMIC DNA]</scope>
    <source>
        <strain evidence="2">ATCC BAA-254 / DSM 26808 / PB</strain>
    </source>
</reference>
<accession>K4LLP8</accession>
<dbReference type="EMBL" id="CP003732">
    <property type="protein sequence ID" value="AFV13032.1"/>
    <property type="molecule type" value="Genomic_DNA"/>
</dbReference>
<gene>
    <name evidence="1" type="ordered locus">Tph_c28670</name>
</gene>
<keyword evidence="2" id="KW-1185">Reference proteome</keyword>
<dbReference type="HOGENOM" id="CLU_3190100_0_0_9"/>
<evidence type="ECO:0000313" key="2">
    <source>
        <dbReference type="Proteomes" id="UP000000467"/>
    </source>
</evidence>
<organism evidence="1 2">
    <name type="scientific">Thermacetogenium phaeum (strain ATCC BAA-254 / DSM 26808 / PB)</name>
    <dbReference type="NCBI Taxonomy" id="1089553"/>
    <lineage>
        <taxon>Bacteria</taxon>
        <taxon>Bacillati</taxon>
        <taxon>Bacillota</taxon>
        <taxon>Clostridia</taxon>
        <taxon>Thermoanaerobacterales</taxon>
        <taxon>Thermoanaerobacteraceae</taxon>
        <taxon>Thermacetogenium</taxon>
    </lineage>
</organism>
<dbReference type="Proteomes" id="UP000000467">
    <property type="component" value="Chromosome"/>
</dbReference>
<evidence type="ECO:0000313" key="1">
    <source>
        <dbReference type="EMBL" id="AFV13032.1"/>
    </source>
</evidence>
<dbReference type="STRING" id="1089553.Tph_c28670"/>
<proteinExistence type="predicted"/>